<keyword evidence="2" id="KW-1185">Reference proteome</keyword>
<gene>
    <name evidence="1" type="ORF">Ga0080574_TMP2098</name>
</gene>
<dbReference type="OrthoDB" id="9090824at2"/>
<dbReference type="AlphaFoldDB" id="A0A1P8USR1"/>
<dbReference type="RefSeq" id="WP_076698554.1">
    <property type="nucleotide sequence ID" value="NZ_CP015093.1"/>
</dbReference>
<organism evidence="1 2">
    <name type="scientific">Salipiger abyssi</name>
    <dbReference type="NCBI Taxonomy" id="1250539"/>
    <lineage>
        <taxon>Bacteria</taxon>
        <taxon>Pseudomonadati</taxon>
        <taxon>Pseudomonadota</taxon>
        <taxon>Alphaproteobacteria</taxon>
        <taxon>Rhodobacterales</taxon>
        <taxon>Roseobacteraceae</taxon>
        <taxon>Salipiger</taxon>
    </lineage>
</organism>
<dbReference type="Proteomes" id="UP000187059">
    <property type="component" value="Chromosome"/>
</dbReference>
<dbReference type="EMBL" id="CP015093">
    <property type="protein sequence ID" value="APZ52432.1"/>
    <property type="molecule type" value="Genomic_DNA"/>
</dbReference>
<accession>A0A1P8USR1</accession>
<evidence type="ECO:0000313" key="2">
    <source>
        <dbReference type="Proteomes" id="UP000187059"/>
    </source>
</evidence>
<dbReference type="STRING" id="1250539.Ga0080574_TMP2098"/>
<protein>
    <submittedName>
        <fullName evidence="1">Uncharacterized protein</fullName>
    </submittedName>
</protein>
<proteinExistence type="predicted"/>
<reference evidence="1 2" key="1">
    <citation type="submission" date="2016-04" db="EMBL/GenBank/DDBJ databases">
        <title>Deep-sea bacteria in the southern Pacific.</title>
        <authorList>
            <person name="Tang K."/>
        </authorList>
    </citation>
    <scope>NUCLEOTIDE SEQUENCE [LARGE SCALE GENOMIC DNA]</scope>
    <source>
        <strain evidence="1 2">JLT2014</strain>
    </source>
</reference>
<sequence>MEEYAPGDIVEIATDKGLAYVQVTHVHPSYPPVVKFLKGPSATRPDNVTSLAEIREGKMAMVPLGGVLKKLGLSHSKAGEIEIPRAQRQFPTFRMPIRGKQGEIIYWWFWDGQGLTYSPESELTDEQQKMPTREVMSSGRFLEQLLADAG</sequence>
<evidence type="ECO:0000313" key="1">
    <source>
        <dbReference type="EMBL" id="APZ52432.1"/>
    </source>
</evidence>
<name>A0A1P8USR1_9RHOB</name>
<dbReference type="KEGG" id="paby:Ga0080574_TMP2098"/>